<keyword evidence="2" id="KW-0812">Transmembrane</keyword>
<proteinExistence type="predicted"/>
<feature type="compositionally biased region" description="Polar residues" evidence="1">
    <location>
        <begin position="30"/>
        <end position="42"/>
    </location>
</feature>
<reference evidence="3 4" key="1">
    <citation type="submission" date="2024-02" db="EMBL/GenBank/DDBJ databases">
        <title>A draft genome for the cacao thread blight pathogen Marasmius crinis-equi.</title>
        <authorList>
            <person name="Cohen S.P."/>
            <person name="Baruah I.K."/>
            <person name="Amoako-Attah I."/>
            <person name="Bukari Y."/>
            <person name="Meinhardt L.W."/>
            <person name="Bailey B.A."/>
        </authorList>
    </citation>
    <scope>NUCLEOTIDE SEQUENCE [LARGE SCALE GENOMIC DNA]</scope>
    <source>
        <strain evidence="3 4">GH-76</strain>
    </source>
</reference>
<dbReference type="Proteomes" id="UP001465976">
    <property type="component" value="Unassembled WGS sequence"/>
</dbReference>
<feature type="region of interest" description="Disordered" evidence="1">
    <location>
        <begin position="1"/>
        <end position="56"/>
    </location>
</feature>
<keyword evidence="4" id="KW-1185">Reference proteome</keyword>
<keyword evidence="2" id="KW-0472">Membrane</keyword>
<feature type="compositionally biased region" description="Polar residues" evidence="1">
    <location>
        <begin position="1"/>
        <end position="10"/>
    </location>
</feature>
<protein>
    <submittedName>
        <fullName evidence="3">Uncharacterized protein</fullName>
    </submittedName>
</protein>
<evidence type="ECO:0000256" key="1">
    <source>
        <dbReference type="SAM" id="MobiDB-lite"/>
    </source>
</evidence>
<feature type="non-terminal residue" evidence="3">
    <location>
        <position position="382"/>
    </location>
</feature>
<gene>
    <name evidence="3" type="ORF">V5O48_006815</name>
</gene>
<keyword evidence="2" id="KW-1133">Transmembrane helix</keyword>
<evidence type="ECO:0000256" key="2">
    <source>
        <dbReference type="SAM" id="Phobius"/>
    </source>
</evidence>
<accession>A0ABR3FIG0</accession>
<organism evidence="3 4">
    <name type="scientific">Marasmius crinis-equi</name>
    <dbReference type="NCBI Taxonomy" id="585013"/>
    <lineage>
        <taxon>Eukaryota</taxon>
        <taxon>Fungi</taxon>
        <taxon>Dikarya</taxon>
        <taxon>Basidiomycota</taxon>
        <taxon>Agaricomycotina</taxon>
        <taxon>Agaricomycetes</taxon>
        <taxon>Agaricomycetidae</taxon>
        <taxon>Agaricales</taxon>
        <taxon>Marasmiineae</taxon>
        <taxon>Marasmiaceae</taxon>
        <taxon>Marasmius</taxon>
    </lineage>
</organism>
<evidence type="ECO:0000313" key="4">
    <source>
        <dbReference type="Proteomes" id="UP001465976"/>
    </source>
</evidence>
<feature type="transmembrane region" description="Helical" evidence="2">
    <location>
        <begin position="62"/>
        <end position="85"/>
    </location>
</feature>
<evidence type="ECO:0000313" key="3">
    <source>
        <dbReference type="EMBL" id="KAL0575158.1"/>
    </source>
</evidence>
<comment type="caution">
    <text evidence="3">The sequence shown here is derived from an EMBL/GenBank/DDBJ whole genome shotgun (WGS) entry which is preliminary data.</text>
</comment>
<dbReference type="EMBL" id="JBAHYK010000331">
    <property type="protein sequence ID" value="KAL0575158.1"/>
    <property type="molecule type" value="Genomic_DNA"/>
</dbReference>
<name>A0ABR3FIG0_9AGAR</name>
<sequence>MSQSPQFHNTSPPPYSAIDPRQSYGAVHNGNGTTSRSRSGTPAANPPSRPDSNRHPLPRRQFLKICFLVIGIFLAVTGMITLYHLTRFFITPTTWINLNGSPICTSIGTRTYTAILSHIPEGYHRHWLCSYIPITIHGRNIPHPASCYSEPIEREVYKDGELRNVTHTITRGKWVVDFDEGGCIPTWDPLPAGVQNPTPDSRCQSYRIRGYTAFMSPSRVPPGLEALHSCRNTPATIHGRQVLPDECQLEQTSTGADVLRARFTVEEPSCTPHWYDVQRDWRCERYGLKRFSGLLEERKDLDSLEACREIPYRFFGVQDRKPDSCEREGSGRIRGYWMIDFNVPECHPVLKDIWDHGCAGTNTKRVEATVTDIGRQEDWYRM</sequence>